<evidence type="ECO:0000313" key="9">
    <source>
        <dbReference type="Proteomes" id="UP001522662"/>
    </source>
</evidence>
<dbReference type="Pfam" id="PF04321">
    <property type="entry name" value="RmlD_sub_bind"/>
    <property type="match status" value="1"/>
</dbReference>
<dbReference type="PANTHER" id="PTHR10491">
    <property type="entry name" value="DTDP-4-DEHYDRORHAMNOSE REDUCTASE"/>
    <property type="match status" value="1"/>
</dbReference>
<geneLocation type="plasmid" evidence="8">
    <name>unnamed</name>
</geneLocation>
<dbReference type="InterPro" id="IPR005913">
    <property type="entry name" value="dTDP_dehydrorham_reduct"/>
</dbReference>
<dbReference type="SUPFAM" id="SSF51735">
    <property type="entry name" value="NAD(P)-binding Rossmann-fold domains"/>
    <property type="match status" value="1"/>
</dbReference>
<reference evidence="8 9" key="1">
    <citation type="submission" date="2022-03" db="EMBL/GenBank/DDBJ databases">
        <title>Rhizobium SSM4.3 sp. nov., isolated from Sediment (Gouqi Island).</title>
        <authorList>
            <person name="Chen G."/>
        </authorList>
    </citation>
    <scope>NUCLEOTIDE SEQUENCE [LARGE SCALE GENOMIC DNA]</scope>
    <source>
        <strain evidence="8 9">SSM4.3</strain>
        <plasmid evidence="8">unnamed</plasmid>
    </source>
</reference>
<name>A0ABT0CZW3_9HYPH</name>
<keyword evidence="6" id="KW-0560">Oxidoreductase</keyword>
<organism evidence="8 9">
    <name type="scientific">Peteryoungia algae</name>
    <dbReference type="NCBI Taxonomy" id="2919917"/>
    <lineage>
        <taxon>Bacteria</taxon>
        <taxon>Pseudomonadati</taxon>
        <taxon>Pseudomonadota</taxon>
        <taxon>Alphaproteobacteria</taxon>
        <taxon>Hyphomicrobiales</taxon>
        <taxon>Rhizobiaceae</taxon>
        <taxon>Peteryoungia</taxon>
    </lineage>
</organism>
<evidence type="ECO:0000259" key="7">
    <source>
        <dbReference type="Pfam" id="PF04321"/>
    </source>
</evidence>
<feature type="domain" description="RmlD-like substrate binding" evidence="7">
    <location>
        <begin position="1"/>
        <end position="236"/>
    </location>
</feature>
<keyword evidence="8" id="KW-0614">Plasmid</keyword>
<evidence type="ECO:0000256" key="5">
    <source>
        <dbReference type="ARBA" id="ARBA00048200"/>
    </source>
</evidence>
<comment type="similarity">
    <text evidence="2 6">Belongs to the dTDP-4-dehydrorhamnose reductase family.</text>
</comment>
<proteinExistence type="inferred from homology"/>
<dbReference type="Gene3D" id="3.40.50.720">
    <property type="entry name" value="NAD(P)-binding Rossmann-like Domain"/>
    <property type="match status" value="1"/>
</dbReference>
<dbReference type="RefSeq" id="WP_245136509.1">
    <property type="nucleotide sequence ID" value="NZ_CP128477.1"/>
</dbReference>
<evidence type="ECO:0000256" key="6">
    <source>
        <dbReference type="RuleBase" id="RU364082"/>
    </source>
</evidence>
<dbReference type="EMBL" id="JALAYX010000002">
    <property type="protein sequence ID" value="MCJ8238712.1"/>
    <property type="molecule type" value="Genomic_DNA"/>
</dbReference>
<evidence type="ECO:0000256" key="2">
    <source>
        <dbReference type="ARBA" id="ARBA00010944"/>
    </source>
</evidence>
<evidence type="ECO:0000256" key="3">
    <source>
        <dbReference type="ARBA" id="ARBA00012929"/>
    </source>
</evidence>
<keyword evidence="6" id="KW-0521">NADP</keyword>
<comment type="pathway">
    <text evidence="1 6">Carbohydrate biosynthesis; dTDP-L-rhamnose biosynthesis.</text>
</comment>
<protein>
    <recommendedName>
        <fullName evidence="4 6">dTDP-4-dehydrorhamnose reductase</fullName>
        <ecNumber evidence="3 6">1.1.1.133</ecNumber>
    </recommendedName>
</protein>
<evidence type="ECO:0000256" key="1">
    <source>
        <dbReference type="ARBA" id="ARBA00004781"/>
    </source>
</evidence>
<evidence type="ECO:0000256" key="4">
    <source>
        <dbReference type="ARBA" id="ARBA00017099"/>
    </source>
</evidence>
<dbReference type="Proteomes" id="UP001522662">
    <property type="component" value="Unassembled WGS sequence"/>
</dbReference>
<dbReference type="InterPro" id="IPR036291">
    <property type="entry name" value="NAD(P)-bd_dom_sf"/>
</dbReference>
<comment type="caution">
    <text evidence="8">The sequence shown here is derived from an EMBL/GenBank/DDBJ whole genome shotgun (WGS) entry which is preliminary data.</text>
</comment>
<dbReference type="PANTHER" id="PTHR10491:SF4">
    <property type="entry name" value="METHIONINE ADENOSYLTRANSFERASE 2 SUBUNIT BETA"/>
    <property type="match status" value="1"/>
</dbReference>
<dbReference type="InterPro" id="IPR029903">
    <property type="entry name" value="RmlD-like-bd"/>
</dbReference>
<comment type="function">
    <text evidence="6">Catalyzes the reduction of dTDP-6-deoxy-L-lyxo-4-hexulose to yield dTDP-L-rhamnose.</text>
</comment>
<comment type="catalytic activity">
    <reaction evidence="5 6">
        <text>dTDP-beta-L-rhamnose + NADP(+) = dTDP-4-dehydro-beta-L-rhamnose + NADPH + H(+)</text>
        <dbReference type="Rhea" id="RHEA:21796"/>
        <dbReference type="ChEBI" id="CHEBI:15378"/>
        <dbReference type="ChEBI" id="CHEBI:57510"/>
        <dbReference type="ChEBI" id="CHEBI:57783"/>
        <dbReference type="ChEBI" id="CHEBI:58349"/>
        <dbReference type="ChEBI" id="CHEBI:62830"/>
        <dbReference type="EC" id="1.1.1.133"/>
    </reaction>
</comment>
<comment type="cofactor">
    <cofactor evidence="6">
        <name>Mg(2+)</name>
        <dbReference type="ChEBI" id="CHEBI:18420"/>
    </cofactor>
    <text evidence="6">Binds 1 Mg(2+) ion per monomer.</text>
</comment>
<keyword evidence="9" id="KW-1185">Reference proteome</keyword>
<dbReference type="EC" id="1.1.1.133" evidence="3 6"/>
<evidence type="ECO:0000313" key="8">
    <source>
        <dbReference type="EMBL" id="MCJ8238712.1"/>
    </source>
</evidence>
<sequence>MRILVLGASGMLGNAMVRVLSDGGQHEVYGTLRSEGSKRYFQQTTNLKFVSGVDAENFDLLASVMAQVRPQAVINCIGLVKQLAAAGDPLVALPINSILPHRLARLCDLAEARLVHVSTDCVFAGLKGMYTEDDKPDAADLYGRSKLLGEVDYPHAITLRTSIIGHELGSCHGLVEWFLAQDGSVEGYKNAIFSGLPTCELARVVRDVVLPRPDLSGLYHVAAQPISKYDLLELVNRQYAKGLAIHASDRVVIDRSLSGSRFNAETGYIAPSWDALIAAMHAFK</sequence>
<gene>
    <name evidence="8" type="ORF">MKJ03_10250</name>
</gene>
<dbReference type="CDD" id="cd05254">
    <property type="entry name" value="dTDP_HR_like_SDR_e"/>
    <property type="match status" value="1"/>
</dbReference>
<accession>A0ABT0CZW3</accession>